<dbReference type="InterPro" id="IPR001537">
    <property type="entry name" value="SpoU_MeTrfase"/>
</dbReference>
<evidence type="ECO:0000256" key="3">
    <source>
        <dbReference type="ARBA" id="ARBA00022679"/>
    </source>
</evidence>
<accession>A0A9D2PQH9</accession>
<evidence type="ECO:0000256" key="1">
    <source>
        <dbReference type="ARBA" id="ARBA00007228"/>
    </source>
</evidence>
<dbReference type="GO" id="GO:0032259">
    <property type="term" value="P:methylation"/>
    <property type="evidence" value="ECO:0007669"/>
    <property type="project" value="UniProtKB-KW"/>
</dbReference>
<name>A0A9D2PQH9_9FIRM</name>
<dbReference type="InterPro" id="IPR029064">
    <property type="entry name" value="Ribosomal_eL30-like_sf"/>
</dbReference>
<comment type="caution">
    <text evidence="5">The sequence shown here is derived from an EMBL/GenBank/DDBJ whole genome shotgun (WGS) entry which is preliminary data.</text>
</comment>
<dbReference type="SUPFAM" id="SSF75217">
    <property type="entry name" value="alpha/beta knot"/>
    <property type="match status" value="1"/>
</dbReference>
<dbReference type="AlphaFoldDB" id="A0A9D2PQH9"/>
<reference evidence="5" key="2">
    <citation type="submission" date="2021-04" db="EMBL/GenBank/DDBJ databases">
        <authorList>
            <person name="Gilroy R."/>
        </authorList>
    </citation>
    <scope>NUCLEOTIDE SEQUENCE</scope>
    <source>
        <strain evidence="5">ChiBcec2-3848</strain>
    </source>
</reference>
<keyword evidence="3" id="KW-0808">Transferase</keyword>
<dbReference type="SUPFAM" id="SSF55315">
    <property type="entry name" value="L30e-like"/>
    <property type="match status" value="1"/>
</dbReference>
<dbReference type="GO" id="GO:0003723">
    <property type="term" value="F:RNA binding"/>
    <property type="evidence" value="ECO:0007669"/>
    <property type="project" value="InterPro"/>
</dbReference>
<organism evidence="5 6">
    <name type="scientific">Candidatus Blautia merdavium</name>
    <dbReference type="NCBI Taxonomy" id="2838494"/>
    <lineage>
        <taxon>Bacteria</taxon>
        <taxon>Bacillati</taxon>
        <taxon>Bacillota</taxon>
        <taxon>Clostridia</taxon>
        <taxon>Lachnospirales</taxon>
        <taxon>Lachnospiraceae</taxon>
        <taxon>Blautia</taxon>
    </lineage>
</organism>
<dbReference type="InterPro" id="IPR013123">
    <property type="entry name" value="SpoU_subst-bd"/>
</dbReference>
<dbReference type="GO" id="GO:0005737">
    <property type="term" value="C:cytoplasm"/>
    <property type="evidence" value="ECO:0007669"/>
    <property type="project" value="UniProtKB-ARBA"/>
</dbReference>
<dbReference type="SMART" id="SM00967">
    <property type="entry name" value="SpoU_sub_bind"/>
    <property type="match status" value="1"/>
</dbReference>
<dbReference type="GO" id="GO:0006396">
    <property type="term" value="P:RNA processing"/>
    <property type="evidence" value="ECO:0007669"/>
    <property type="project" value="InterPro"/>
</dbReference>
<gene>
    <name evidence="5" type="ORF">H9753_07440</name>
</gene>
<dbReference type="PANTHER" id="PTHR43191">
    <property type="entry name" value="RRNA METHYLTRANSFERASE 3"/>
    <property type="match status" value="1"/>
</dbReference>
<dbReference type="Gene3D" id="3.40.1280.10">
    <property type="match status" value="1"/>
</dbReference>
<sequence length="265" mass="29643">MITSSANPQMKRIAQLLKKAKARREEQVFVVEGIKMFREAPRERIEKIYLAESFAGKEECRKILREKGIQEPGPLTELVEDKVFKSVSDTVTPQGVLCLIRMERYTLGDMTKGEEAPFLMVLEDLQDPGNLGTILRTGEGAGVTGILMSKNSVDVFNPKVIRSTMGSVYRMPVLYTDSIEALLPQLKQLGIQTYAAHLQGKNSYDEEDYRKGTAFFIGNEGNGLTDRLTSQADCLIRIPMKGQVESLNAAMASGILMYEVLRQRK</sequence>
<evidence type="ECO:0000313" key="6">
    <source>
        <dbReference type="Proteomes" id="UP000823886"/>
    </source>
</evidence>
<dbReference type="Proteomes" id="UP000823886">
    <property type="component" value="Unassembled WGS sequence"/>
</dbReference>
<dbReference type="InterPro" id="IPR051259">
    <property type="entry name" value="rRNA_Methyltransferase"/>
</dbReference>
<evidence type="ECO:0000259" key="4">
    <source>
        <dbReference type="SMART" id="SM00967"/>
    </source>
</evidence>
<evidence type="ECO:0000313" key="5">
    <source>
        <dbReference type="EMBL" id="HJC63435.1"/>
    </source>
</evidence>
<dbReference type="Pfam" id="PF00588">
    <property type="entry name" value="SpoU_methylase"/>
    <property type="match status" value="1"/>
</dbReference>
<proteinExistence type="inferred from homology"/>
<feature type="domain" description="RNA 2-O ribose methyltransferase substrate binding" evidence="4">
    <location>
        <begin position="30"/>
        <end position="106"/>
    </location>
</feature>
<evidence type="ECO:0000256" key="2">
    <source>
        <dbReference type="ARBA" id="ARBA00022603"/>
    </source>
</evidence>
<dbReference type="InterPro" id="IPR029026">
    <property type="entry name" value="tRNA_m1G_MTases_N"/>
</dbReference>
<protein>
    <submittedName>
        <fullName evidence="5">RNA methyltransferase</fullName>
    </submittedName>
</protein>
<dbReference type="CDD" id="cd18095">
    <property type="entry name" value="SpoU-like_rRNA-MTase"/>
    <property type="match status" value="1"/>
</dbReference>
<dbReference type="InterPro" id="IPR029028">
    <property type="entry name" value="Alpha/beta_knot_MTases"/>
</dbReference>
<dbReference type="Gene3D" id="3.30.1330.30">
    <property type="match status" value="1"/>
</dbReference>
<dbReference type="EMBL" id="DWVZ01000099">
    <property type="protein sequence ID" value="HJC63435.1"/>
    <property type="molecule type" value="Genomic_DNA"/>
</dbReference>
<dbReference type="Pfam" id="PF22435">
    <property type="entry name" value="MRM3-like_sub_bind"/>
    <property type="match status" value="1"/>
</dbReference>
<dbReference type="PANTHER" id="PTHR43191:SF2">
    <property type="entry name" value="RRNA METHYLTRANSFERASE 3, MITOCHONDRIAL"/>
    <property type="match status" value="1"/>
</dbReference>
<dbReference type="InterPro" id="IPR053888">
    <property type="entry name" value="MRM3-like_sub_bind"/>
</dbReference>
<comment type="similarity">
    <text evidence="1">Belongs to the class IV-like SAM-binding methyltransferase superfamily. RNA methyltransferase TrmH family.</text>
</comment>
<keyword evidence="2 5" id="KW-0489">Methyltransferase</keyword>
<reference evidence="5" key="1">
    <citation type="journal article" date="2021" name="PeerJ">
        <title>Extensive microbial diversity within the chicken gut microbiome revealed by metagenomics and culture.</title>
        <authorList>
            <person name="Gilroy R."/>
            <person name="Ravi A."/>
            <person name="Getino M."/>
            <person name="Pursley I."/>
            <person name="Horton D.L."/>
            <person name="Alikhan N.F."/>
            <person name="Baker D."/>
            <person name="Gharbi K."/>
            <person name="Hall N."/>
            <person name="Watson M."/>
            <person name="Adriaenssens E.M."/>
            <person name="Foster-Nyarko E."/>
            <person name="Jarju S."/>
            <person name="Secka A."/>
            <person name="Antonio M."/>
            <person name="Oren A."/>
            <person name="Chaudhuri R.R."/>
            <person name="La Ragione R."/>
            <person name="Hildebrand F."/>
            <person name="Pallen M.J."/>
        </authorList>
    </citation>
    <scope>NUCLEOTIDE SEQUENCE</scope>
    <source>
        <strain evidence="5">ChiBcec2-3848</strain>
    </source>
</reference>
<dbReference type="GO" id="GO:0008173">
    <property type="term" value="F:RNA methyltransferase activity"/>
    <property type="evidence" value="ECO:0007669"/>
    <property type="project" value="InterPro"/>
</dbReference>